<protein>
    <submittedName>
        <fullName evidence="2">Uncharacterized protein</fullName>
    </submittedName>
</protein>
<feature type="transmembrane region" description="Helical" evidence="1">
    <location>
        <begin position="52"/>
        <end position="71"/>
    </location>
</feature>
<keyword evidence="1" id="KW-0472">Membrane</keyword>
<name>A0A377FQZ0_9BACL</name>
<dbReference type="EMBL" id="UGGP01000001">
    <property type="protein sequence ID" value="STO06865.1"/>
    <property type="molecule type" value="Genomic_DNA"/>
</dbReference>
<dbReference type="RefSeq" id="WP_024372433.1">
    <property type="nucleotide sequence ID" value="NZ_UGGP01000001.1"/>
</dbReference>
<evidence type="ECO:0000313" key="2">
    <source>
        <dbReference type="EMBL" id="STO06865.1"/>
    </source>
</evidence>
<keyword evidence="1" id="KW-1133">Transmembrane helix</keyword>
<dbReference type="OrthoDB" id="2353700at2"/>
<organism evidence="2 3">
    <name type="scientific">Exiguobacterium aurantiacum</name>
    <dbReference type="NCBI Taxonomy" id="33987"/>
    <lineage>
        <taxon>Bacteria</taxon>
        <taxon>Bacillati</taxon>
        <taxon>Bacillota</taxon>
        <taxon>Bacilli</taxon>
        <taxon>Bacillales</taxon>
        <taxon>Bacillales Family XII. Incertae Sedis</taxon>
        <taxon>Exiguobacterium</taxon>
    </lineage>
</organism>
<dbReference type="AlphaFoldDB" id="A0A377FQZ0"/>
<proteinExistence type="predicted"/>
<evidence type="ECO:0000313" key="3">
    <source>
        <dbReference type="Proteomes" id="UP000254060"/>
    </source>
</evidence>
<gene>
    <name evidence="2" type="ORF">NCTC13163_00204</name>
</gene>
<reference evidence="2 3" key="1">
    <citation type="submission" date="2018-06" db="EMBL/GenBank/DDBJ databases">
        <authorList>
            <consortium name="Pathogen Informatics"/>
            <person name="Doyle S."/>
        </authorList>
    </citation>
    <scope>NUCLEOTIDE SEQUENCE [LARGE SCALE GENOMIC DNA]</scope>
    <source>
        <strain evidence="2 3">NCTC13163</strain>
    </source>
</reference>
<sequence length="87" mass="9637">MTRLQLWVTGAAAVIITALLFTLERIAAYTRWHALVATGVWPEEPTVMDLLAQNWFIPLFGFTAIICFFMAGNSVKATTMKTGTTDL</sequence>
<accession>A0A377FQZ0</accession>
<dbReference type="Proteomes" id="UP000254060">
    <property type="component" value="Unassembled WGS sequence"/>
</dbReference>
<keyword evidence="1" id="KW-0812">Transmembrane</keyword>
<evidence type="ECO:0000256" key="1">
    <source>
        <dbReference type="SAM" id="Phobius"/>
    </source>
</evidence>